<feature type="domain" description="HTH araC/xylS-type" evidence="4">
    <location>
        <begin position="159"/>
        <end position="259"/>
    </location>
</feature>
<name>A0A4R5D7W6_9ACTN</name>
<dbReference type="GO" id="GO:0043565">
    <property type="term" value="F:sequence-specific DNA binding"/>
    <property type="evidence" value="ECO:0007669"/>
    <property type="project" value="InterPro"/>
</dbReference>
<keyword evidence="1" id="KW-0805">Transcription regulation</keyword>
<dbReference type="PROSITE" id="PS01124">
    <property type="entry name" value="HTH_ARAC_FAMILY_2"/>
    <property type="match status" value="1"/>
</dbReference>
<dbReference type="SMART" id="SM00342">
    <property type="entry name" value="HTH_ARAC"/>
    <property type="match status" value="1"/>
</dbReference>
<comment type="caution">
    <text evidence="5">The sequence shown here is derived from an EMBL/GenBank/DDBJ whole genome shotgun (WGS) entry which is preliminary data.</text>
</comment>
<protein>
    <submittedName>
        <fullName evidence="5">AraC family transcriptional regulator</fullName>
    </submittedName>
</protein>
<evidence type="ECO:0000256" key="1">
    <source>
        <dbReference type="ARBA" id="ARBA00023015"/>
    </source>
</evidence>
<dbReference type="InParanoid" id="A0A4R5D7W6"/>
<dbReference type="InterPro" id="IPR050204">
    <property type="entry name" value="AraC_XylS_family_regulators"/>
</dbReference>
<dbReference type="Proteomes" id="UP000294739">
    <property type="component" value="Unassembled WGS sequence"/>
</dbReference>
<dbReference type="Pfam" id="PF12833">
    <property type="entry name" value="HTH_18"/>
    <property type="match status" value="1"/>
</dbReference>
<keyword evidence="6" id="KW-1185">Reference proteome</keyword>
<evidence type="ECO:0000313" key="5">
    <source>
        <dbReference type="EMBL" id="TDE09632.1"/>
    </source>
</evidence>
<organism evidence="5 6">
    <name type="scientific">Jiangella asiatica</name>
    <dbReference type="NCBI Taxonomy" id="2530372"/>
    <lineage>
        <taxon>Bacteria</taxon>
        <taxon>Bacillati</taxon>
        <taxon>Actinomycetota</taxon>
        <taxon>Actinomycetes</taxon>
        <taxon>Jiangellales</taxon>
        <taxon>Jiangellaceae</taxon>
        <taxon>Jiangella</taxon>
    </lineage>
</organism>
<dbReference type="RefSeq" id="WP_131895263.1">
    <property type="nucleotide sequence ID" value="NZ_SMKZ01000017.1"/>
</dbReference>
<reference evidence="5 6" key="1">
    <citation type="submission" date="2019-03" db="EMBL/GenBank/DDBJ databases">
        <title>Draft genome sequences of novel Actinobacteria.</title>
        <authorList>
            <person name="Sahin N."/>
            <person name="Ay H."/>
            <person name="Saygin H."/>
        </authorList>
    </citation>
    <scope>NUCLEOTIDE SEQUENCE [LARGE SCALE GENOMIC DNA]</scope>
    <source>
        <strain evidence="5 6">5K138</strain>
    </source>
</reference>
<dbReference type="SUPFAM" id="SSF46689">
    <property type="entry name" value="Homeodomain-like"/>
    <property type="match status" value="1"/>
</dbReference>
<dbReference type="InterPro" id="IPR009057">
    <property type="entry name" value="Homeodomain-like_sf"/>
</dbReference>
<dbReference type="OrthoDB" id="2559672at2"/>
<sequence length="285" mass="30403">MLVRSPAPALAQFVDHLWYVDEPLPPGRDRALPTGAAQIVVNLADDHLHWYDGARLDDEHATAGAGLCAALDRPIGVDTVDQAATAGVVFRPGGVAAFVDPPVHVLTDPVTGLDDLWGVDGACVRERVLTAAPAPAARLAVLERVLLDRLARAGRFAPDPGLGFAVGALARGAAVGSVVDRVGLSTSTFQRRFRGAVGLSPKRFARVRRLQRVLSERGADPVDVDWALVAATHGYADQAHLIHEFRALTGVTPGRYRPRSADALNHVPLTDFSNHRRADRATMVA</sequence>
<dbReference type="PANTHER" id="PTHR46796">
    <property type="entry name" value="HTH-TYPE TRANSCRIPTIONAL ACTIVATOR RHAS-RELATED"/>
    <property type="match status" value="1"/>
</dbReference>
<dbReference type="InterPro" id="IPR046532">
    <property type="entry name" value="DUF6597"/>
</dbReference>
<dbReference type="InterPro" id="IPR018060">
    <property type="entry name" value="HTH_AraC"/>
</dbReference>
<dbReference type="PANTHER" id="PTHR46796:SF15">
    <property type="entry name" value="BLL1074 PROTEIN"/>
    <property type="match status" value="1"/>
</dbReference>
<dbReference type="GO" id="GO:0003700">
    <property type="term" value="F:DNA-binding transcription factor activity"/>
    <property type="evidence" value="ECO:0007669"/>
    <property type="project" value="InterPro"/>
</dbReference>
<evidence type="ECO:0000313" key="6">
    <source>
        <dbReference type="Proteomes" id="UP000294739"/>
    </source>
</evidence>
<evidence type="ECO:0000259" key="4">
    <source>
        <dbReference type="PROSITE" id="PS01124"/>
    </source>
</evidence>
<evidence type="ECO:0000256" key="2">
    <source>
        <dbReference type="ARBA" id="ARBA00023125"/>
    </source>
</evidence>
<keyword evidence="3" id="KW-0804">Transcription</keyword>
<dbReference type="Pfam" id="PF20240">
    <property type="entry name" value="DUF6597"/>
    <property type="match status" value="1"/>
</dbReference>
<accession>A0A4R5D7W6</accession>
<keyword evidence="2" id="KW-0238">DNA-binding</keyword>
<proteinExistence type="predicted"/>
<dbReference type="EMBL" id="SMKZ01000017">
    <property type="protein sequence ID" value="TDE09632.1"/>
    <property type="molecule type" value="Genomic_DNA"/>
</dbReference>
<evidence type="ECO:0000256" key="3">
    <source>
        <dbReference type="ARBA" id="ARBA00023163"/>
    </source>
</evidence>
<dbReference type="AlphaFoldDB" id="A0A4R5D7W6"/>
<gene>
    <name evidence="5" type="ORF">E1269_13415</name>
</gene>
<dbReference type="Gene3D" id="1.10.10.60">
    <property type="entry name" value="Homeodomain-like"/>
    <property type="match status" value="1"/>
</dbReference>